<dbReference type="EMBL" id="RBED01000034">
    <property type="protein sequence ID" value="RNL59767.1"/>
    <property type="molecule type" value="Genomic_DNA"/>
</dbReference>
<dbReference type="NCBIfam" id="TIGR03070">
    <property type="entry name" value="couple_hipB"/>
    <property type="match status" value="1"/>
</dbReference>
<evidence type="ECO:0000313" key="3">
    <source>
        <dbReference type="EMBL" id="RNL59767.1"/>
    </source>
</evidence>
<dbReference type="InterPro" id="IPR017507">
    <property type="entry name" value="Tscrpt_reg_HipB-like"/>
</dbReference>
<organism evidence="3 4">
    <name type="scientific">Arthrobacter oryzae</name>
    <dbReference type="NCBI Taxonomy" id="409290"/>
    <lineage>
        <taxon>Bacteria</taxon>
        <taxon>Bacillati</taxon>
        <taxon>Actinomycetota</taxon>
        <taxon>Actinomycetes</taxon>
        <taxon>Micrococcales</taxon>
        <taxon>Micrococcaceae</taxon>
        <taxon>Arthrobacter</taxon>
    </lineage>
</organism>
<feature type="region of interest" description="Disordered" evidence="1">
    <location>
        <begin position="71"/>
        <end position="100"/>
    </location>
</feature>
<feature type="domain" description="HTH cro/C1-type" evidence="2">
    <location>
        <begin position="13"/>
        <end position="67"/>
    </location>
</feature>
<evidence type="ECO:0000313" key="4">
    <source>
        <dbReference type="Proteomes" id="UP000273807"/>
    </source>
</evidence>
<keyword evidence="4" id="KW-1185">Reference proteome</keyword>
<name>A0A3N0C8I0_9MICC</name>
<dbReference type="PROSITE" id="PS50943">
    <property type="entry name" value="HTH_CROC1"/>
    <property type="match status" value="1"/>
</dbReference>
<dbReference type="Gene3D" id="1.10.260.40">
    <property type="entry name" value="lambda repressor-like DNA-binding domains"/>
    <property type="match status" value="1"/>
</dbReference>
<protein>
    <submittedName>
        <fullName evidence="3">Transcriptional regulator</fullName>
    </submittedName>
</protein>
<dbReference type="SUPFAM" id="SSF47413">
    <property type="entry name" value="lambda repressor-like DNA-binding domains"/>
    <property type="match status" value="1"/>
</dbReference>
<gene>
    <name evidence="3" type="ORF">D7003_02010</name>
</gene>
<dbReference type="InterPro" id="IPR010982">
    <property type="entry name" value="Lambda_DNA-bd_dom_sf"/>
</dbReference>
<comment type="caution">
    <text evidence="3">The sequence shown here is derived from an EMBL/GenBank/DDBJ whole genome shotgun (WGS) entry which is preliminary data.</text>
</comment>
<dbReference type="GO" id="GO:0003677">
    <property type="term" value="F:DNA binding"/>
    <property type="evidence" value="ECO:0007669"/>
    <property type="project" value="InterPro"/>
</dbReference>
<dbReference type="Pfam" id="PF01381">
    <property type="entry name" value="HTH_3"/>
    <property type="match status" value="1"/>
</dbReference>
<dbReference type="SMART" id="SM00530">
    <property type="entry name" value="HTH_XRE"/>
    <property type="match status" value="1"/>
</dbReference>
<dbReference type="OrthoDB" id="5521004at2"/>
<evidence type="ECO:0000259" key="2">
    <source>
        <dbReference type="PROSITE" id="PS50943"/>
    </source>
</evidence>
<dbReference type="RefSeq" id="WP_123253833.1">
    <property type="nucleotide sequence ID" value="NZ_RBED01000034.1"/>
</dbReference>
<dbReference type="Proteomes" id="UP000273807">
    <property type="component" value="Unassembled WGS sequence"/>
</dbReference>
<dbReference type="InterPro" id="IPR001387">
    <property type="entry name" value="Cro/C1-type_HTH"/>
</dbReference>
<sequence>MTDAFSERLAGEVRARRRSLGLAQRDLAGLAGLSERFVRSVEQGKPSVQLDSVLALLGTLGLELQLITRPSAAAQTGAQPDAHPRTPQGAHPRTPQEDRP</sequence>
<accession>A0A3N0C8I0</accession>
<reference evidence="3 4" key="1">
    <citation type="submission" date="2018-10" db="EMBL/GenBank/DDBJ databases">
        <title>Genome sequencing of Arthrobacter oryzae TNB02.</title>
        <authorList>
            <person name="Cho Y.-J."/>
            <person name="Cho A."/>
            <person name="Kim O.-S."/>
        </authorList>
    </citation>
    <scope>NUCLEOTIDE SEQUENCE [LARGE SCALE GENOMIC DNA]</scope>
    <source>
        <strain evidence="3 4">TNB02</strain>
    </source>
</reference>
<evidence type="ECO:0000256" key="1">
    <source>
        <dbReference type="SAM" id="MobiDB-lite"/>
    </source>
</evidence>
<dbReference type="AlphaFoldDB" id="A0A3N0C8I0"/>
<dbReference type="CDD" id="cd00093">
    <property type="entry name" value="HTH_XRE"/>
    <property type="match status" value="1"/>
</dbReference>
<proteinExistence type="predicted"/>